<dbReference type="PROSITE" id="PS51687">
    <property type="entry name" value="SAM_MT_RNA_M5U"/>
    <property type="match status" value="1"/>
</dbReference>
<sequence length="468" mass="53627">MGRKRREIKTVENVRIERAGAEGKAIAHIDEKVVFVPFGAPGDLATLQVKKSHKRFMEGTIVALHEKSEQRVDPICDHYGLCGGCKWQHVSYDYQLEFKEQQVRDAMDRIGKIEYQEFLPIVGADKTSEYRNKLEFTASDSKWLTDEQVKSGEEIDRDALGYHMPGRFDRVFHVDKCHLQHNLSNDIRSTVYKLAKENNIPFFNLRNQTGVLRTVMIRNSSLGEWMVLVAFKEPQKEHIEIIMEGLKTNFPQITSLNYSINNKRNDSLYDLEIENWSGSEYISEKLGELKFRIRPKSFFQTNSEQAEKLYALTKELASLEGNETVYDLYTGTGTIACYVSDLAKKVVGIEYVETAIEDAKLNAADNKITNCSFFAGDMKDVFTDEFVKTNGTPDVIITDPPRAGMHQDVVDLINRLAPEKVVYVSCNPATQARDLDLMREKFIVEKIQPVDMFPHTHHVENIALLRKR</sequence>
<evidence type="ECO:0000256" key="1">
    <source>
        <dbReference type="ARBA" id="ARBA00022603"/>
    </source>
</evidence>
<keyword evidence="1 4" id="KW-0489">Methyltransferase</keyword>
<dbReference type="EMBL" id="VORB01000009">
    <property type="protein sequence ID" value="TXC76906.1"/>
    <property type="molecule type" value="Genomic_DNA"/>
</dbReference>
<keyword evidence="8" id="KW-1185">Reference proteome</keyword>
<dbReference type="PANTHER" id="PTHR11061">
    <property type="entry name" value="RNA M5U METHYLTRANSFERASE"/>
    <property type="match status" value="1"/>
</dbReference>
<comment type="similarity">
    <text evidence="4">Belongs to the class I-like SAM-binding methyltransferase superfamily. RNA M5U methyltransferase family.</text>
</comment>
<comment type="caution">
    <text evidence="7">The sequence shown here is derived from an EMBL/GenBank/DDBJ whole genome shotgun (WGS) entry which is preliminary data.</text>
</comment>
<dbReference type="Pfam" id="PF05958">
    <property type="entry name" value="tRNA_U5-meth_tr"/>
    <property type="match status" value="1"/>
</dbReference>
<feature type="active site" evidence="5">
    <location>
        <position position="426"/>
    </location>
</feature>
<dbReference type="Gene3D" id="3.40.50.150">
    <property type="entry name" value="Vaccinia Virus protein VP39"/>
    <property type="match status" value="1"/>
</dbReference>
<dbReference type="PROSITE" id="PS01231">
    <property type="entry name" value="TRMA_2"/>
    <property type="match status" value="1"/>
</dbReference>
<feature type="binding site" evidence="4">
    <location>
        <position position="329"/>
    </location>
    <ligand>
        <name>S-adenosyl-L-methionine</name>
        <dbReference type="ChEBI" id="CHEBI:59789"/>
    </ligand>
</feature>
<dbReference type="InterPro" id="IPR030391">
    <property type="entry name" value="MeTrfase_TrmA_CS"/>
</dbReference>
<evidence type="ECO:0000256" key="2">
    <source>
        <dbReference type="ARBA" id="ARBA00022679"/>
    </source>
</evidence>
<organism evidence="7 8">
    <name type="scientific">Luteibaculum oceani</name>
    <dbReference type="NCBI Taxonomy" id="1294296"/>
    <lineage>
        <taxon>Bacteria</taxon>
        <taxon>Pseudomonadati</taxon>
        <taxon>Bacteroidota</taxon>
        <taxon>Flavobacteriia</taxon>
        <taxon>Flavobacteriales</taxon>
        <taxon>Luteibaculaceae</taxon>
        <taxon>Luteibaculum</taxon>
    </lineage>
</organism>
<dbReference type="GO" id="GO:0070475">
    <property type="term" value="P:rRNA base methylation"/>
    <property type="evidence" value="ECO:0007669"/>
    <property type="project" value="TreeGrafter"/>
</dbReference>
<evidence type="ECO:0000256" key="3">
    <source>
        <dbReference type="ARBA" id="ARBA00022691"/>
    </source>
</evidence>
<dbReference type="PROSITE" id="PS01230">
    <property type="entry name" value="TRMA_1"/>
    <property type="match status" value="1"/>
</dbReference>
<dbReference type="EC" id="2.1.1.190" evidence="7"/>
<evidence type="ECO:0000313" key="8">
    <source>
        <dbReference type="Proteomes" id="UP000321168"/>
    </source>
</evidence>
<dbReference type="GO" id="GO:0070041">
    <property type="term" value="F:rRNA (uridine-C5-)-methyltransferase activity"/>
    <property type="evidence" value="ECO:0007669"/>
    <property type="project" value="TreeGrafter"/>
</dbReference>
<evidence type="ECO:0000313" key="7">
    <source>
        <dbReference type="EMBL" id="TXC76906.1"/>
    </source>
</evidence>
<dbReference type="Pfam" id="PF01938">
    <property type="entry name" value="TRAM"/>
    <property type="match status" value="1"/>
</dbReference>
<dbReference type="SUPFAM" id="SSF50249">
    <property type="entry name" value="Nucleic acid-binding proteins"/>
    <property type="match status" value="1"/>
</dbReference>
<dbReference type="SUPFAM" id="SSF53335">
    <property type="entry name" value="S-adenosyl-L-methionine-dependent methyltransferases"/>
    <property type="match status" value="1"/>
</dbReference>
<dbReference type="PROSITE" id="PS50926">
    <property type="entry name" value="TRAM"/>
    <property type="match status" value="1"/>
</dbReference>
<name>A0A5C6UXT9_9FLAO</name>
<reference evidence="7 8" key="1">
    <citation type="submission" date="2019-08" db="EMBL/GenBank/DDBJ databases">
        <title>Genome of Luteibaculum oceani JCM 18817.</title>
        <authorList>
            <person name="Bowman J.P."/>
        </authorList>
    </citation>
    <scope>NUCLEOTIDE SEQUENCE [LARGE SCALE GENOMIC DNA]</scope>
    <source>
        <strain evidence="7 8">JCM 18817</strain>
    </source>
</reference>
<feature type="domain" description="TRAM" evidence="6">
    <location>
        <begin position="1"/>
        <end position="63"/>
    </location>
</feature>
<dbReference type="PANTHER" id="PTHR11061:SF30">
    <property type="entry name" value="TRNA (URACIL(54)-C(5))-METHYLTRANSFERASE"/>
    <property type="match status" value="1"/>
</dbReference>
<keyword evidence="2 4" id="KW-0808">Transferase</keyword>
<proteinExistence type="inferred from homology"/>
<dbReference type="InterPro" id="IPR010280">
    <property type="entry name" value="U5_MeTrfase_fam"/>
</dbReference>
<keyword evidence="3 4" id="KW-0949">S-adenosyl-L-methionine</keyword>
<dbReference type="NCBIfam" id="TIGR00479">
    <property type="entry name" value="rumA"/>
    <property type="match status" value="1"/>
</dbReference>
<dbReference type="InterPro" id="IPR029063">
    <property type="entry name" value="SAM-dependent_MTases_sf"/>
</dbReference>
<accession>A0A5C6UXT9</accession>
<evidence type="ECO:0000256" key="4">
    <source>
        <dbReference type="PROSITE-ProRule" id="PRU01024"/>
    </source>
</evidence>
<dbReference type="InterPro" id="IPR002792">
    <property type="entry name" value="TRAM_dom"/>
</dbReference>
<dbReference type="Gene3D" id="2.40.50.140">
    <property type="entry name" value="Nucleic acid-binding proteins"/>
    <property type="match status" value="1"/>
</dbReference>
<dbReference type="RefSeq" id="WP_147015044.1">
    <property type="nucleotide sequence ID" value="NZ_VORB01000009.1"/>
</dbReference>
<gene>
    <name evidence="7" type="primary">rlmD</name>
    <name evidence="7" type="ORF">FRX97_09830</name>
</gene>
<dbReference type="InterPro" id="IPR030390">
    <property type="entry name" value="MeTrfase_TrmA_AS"/>
</dbReference>
<protein>
    <submittedName>
        <fullName evidence="7">23S rRNA (Uracil(1939)-C(5))-methyltransferase RlmD</fullName>
        <ecNumber evidence="7">2.1.1.190</ecNumber>
    </submittedName>
</protein>
<dbReference type="Gene3D" id="2.40.50.1070">
    <property type="match status" value="1"/>
</dbReference>
<feature type="active site" description="Nucleophile" evidence="4">
    <location>
        <position position="426"/>
    </location>
</feature>
<feature type="binding site" evidence="4">
    <location>
        <position position="399"/>
    </location>
    <ligand>
        <name>S-adenosyl-L-methionine</name>
        <dbReference type="ChEBI" id="CHEBI:59789"/>
    </ligand>
</feature>
<dbReference type="CDD" id="cd02440">
    <property type="entry name" value="AdoMet_MTases"/>
    <property type="match status" value="1"/>
</dbReference>
<feature type="binding site" evidence="4">
    <location>
        <position position="300"/>
    </location>
    <ligand>
        <name>S-adenosyl-L-methionine</name>
        <dbReference type="ChEBI" id="CHEBI:59789"/>
    </ligand>
</feature>
<dbReference type="InterPro" id="IPR012340">
    <property type="entry name" value="NA-bd_OB-fold"/>
</dbReference>
<dbReference type="FunFam" id="3.40.50.150:FF:000009">
    <property type="entry name" value="23S rRNA (Uracil(1939)-C(5))-methyltransferase RlmD"/>
    <property type="match status" value="1"/>
</dbReference>
<evidence type="ECO:0000256" key="5">
    <source>
        <dbReference type="PROSITE-ProRule" id="PRU10015"/>
    </source>
</evidence>
<dbReference type="AlphaFoldDB" id="A0A5C6UXT9"/>
<feature type="binding site" evidence="4">
    <location>
        <position position="350"/>
    </location>
    <ligand>
        <name>S-adenosyl-L-methionine</name>
        <dbReference type="ChEBI" id="CHEBI:59789"/>
    </ligand>
</feature>
<dbReference type="Proteomes" id="UP000321168">
    <property type="component" value="Unassembled WGS sequence"/>
</dbReference>
<dbReference type="OrthoDB" id="9804590at2"/>
<evidence type="ECO:0000259" key="6">
    <source>
        <dbReference type="PROSITE" id="PS50926"/>
    </source>
</evidence>